<evidence type="ECO:0000313" key="2">
    <source>
        <dbReference type="Proteomes" id="UP000184012"/>
    </source>
</evidence>
<proteinExistence type="predicted"/>
<organism evidence="1 2">
    <name type="scientific">Eubacterium callanderi</name>
    <dbReference type="NCBI Taxonomy" id="53442"/>
    <lineage>
        <taxon>Bacteria</taxon>
        <taxon>Bacillati</taxon>
        <taxon>Bacillota</taxon>
        <taxon>Clostridia</taxon>
        <taxon>Eubacteriales</taxon>
        <taxon>Eubacteriaceae</taxon>
        <taxon>Eubacterium</taxon>
    </lineage>
</organism>
<sequence>MQVKFNVTGKERKELVKGIERITNEKSKYLGMPSMAYEIGIFTIDKTGTVLCEDDFALEKLVHNLIGDGFIPEEESKSEHDATQSLTVAIPREKVDLAKLNKILENKGDLIKKTLGVTSLEIEEDEEKISFPWFENIDNEHLMTYTKFIAALCKMSVGAKRINEFSKEVINEKYAFRCFLLRLGFIGDEFKKDRKLLLEKLSGSSAFRNGGHKDEVSK</sequence>
<name>A0AB74EWX4_9FIRM</name>
<comment type="caution">
    <text evidence="1">The sequence shown here is derived from an EMBL/GenBank/DDBJ whole genome shotgun (WGS) entry which is preliminary data.</text>
</comment>
<dbReference type="Proteomes" id="UP000184012">
    <property type="component" value="Unassembled WGS sequence"/>
</dbReference>
<reference evidence="1 2" key="1">
    <citation type="submission" date="2016-11" db="EMBL/GenBank/DDBJ databases">
        <authorList>
            <person name="Varghese N."/>
            <person name="Submissions S."/>
        </authorList>
    </citation>
    <scope>NUCLEOTIDE SEQUENCE [LARGE SCALE GENOMIC DNA]</scope>
    <source>
        <strain evidence="1 2">FD</strain>
    </source>
</reference>
<gene>
    <name evidence="1" type="ORF">SAMN04515649_103312</name>
</gene>
<evidence type="ECO:0000313" key="1">
    <source>
        <dbReference type="EMBL" id="SHL24792.1"/>
    </source>
</evidence>
<dbReference type="AlphaFoldDB" id="A0AB74EWX4"/>
<dbReference type="EMBL" id="FRBP01000003">
    <property type="protein sequence ID" value="SHL24792.1"/>
    <property type="molecule type" value="Genomic_DNA"/>
</dbReference>
<accession>A0AB74EWX4</accession>
<protein>
    <recommendedName>
        <fullName evidence="3">Virulence-related protein</fullName>
    </recommendedName>
</protein>
<dbReference type="RefSeq" id="WP_073382505.1">
    <property type="nucleotide sequence ID" value="NZ_CP176625.1"/>
</dbReference>
<evidence type="ECO:0008006" key="3">
    <source>
        <dbReference type="Google" id="ProtNLM"/>
    </source>
</evidence>